<keyword evidence="3" id="KW-0460">Magnesium</keyword>
<dbReference type="Gene3D" id="3.40.50.1010">
    <property type="entry name" value="5'-nuclease"/>
    <property type="match status" value="1"/>
</dbReference>
<accession>A0ABP0JBY6</accession>
<keyword evidence="6" id="KW-1185">Reference proteome</keyword>
<dbReference type="InterPro" id="IPR006084">
    <property type="entry name" value="XPG/Rad2"/>
</dbReference>
<dbReference type="PANTHER" id="PTHR11081:SF9">
    <property type="entry name" value="FLAP ENDONUCLEASE 1"/>
    <property type="match status" value="1"/>
</dbReference>
<dbReference type="Proteomes" id="UP001642464">
    <property type="component" value="Unassembled WGS sequence"/>
</dbReference>
<dbReference type="Pfam" id="PF00867">
    <property type="entry name" value="XPG_I"/>
    <property type="match status" value="1"/>
</dbReference>
<protein>
    <submittedName>
        <fullName evidence="5">Flap endonuclease 1 (FEN-1) (Flap structure-specific endonuclease 1)</fullName>
    </submittedName>
</protein>
<dbReference type="InterPro" id="IPR006086">
    <property type="entry name" value="XPG-I_dom"/>
</dbReference>
<dbReference type="EMBL" id="CAXAMM010006670">
    <property type="protein sequence ID" value="CAK9011920.1"/>
    <property type="molecule type" value="Genomic_DNA"/>
</dbReference>
<proteinExistence type="predicted"/>
<keyword evidence="2 5" id="KW-0255">Endonuclease</keyword>
<reference evidence="5 6" key="1">
    <citation type="submission" date="2024-02" db="EMBL/GenBank/DDBJ databases">
        <authorList>
            <person name="Chen Y."/>
            <person name="Shah S."/>
            <person name="Dougan E. K."/>
            <person name="Thang M."/>
            <person name="Chan C."/>
        </authorList>
    </citation>
    <scope>NUCLEOTIDE SEQUENCE [LARGE SCALE GENOMIC DNA]</scope>
</reference>
<evidence type="ECO:0000256" key="1">
    <source>
        <dbReference type="ARBA" id="ARBA00022723"/>
    </source>
</evidence>
<name>A0ABP0JBY6_9DINO</name>
<keyword evidence="2 5" id="KW-0378">Hydrolase</keyword>
<comment type="caution">
    <text evidence="5">The sequence shown here is derived from an EMBL/GenBank/DDBJ whole genome shotgun (WGS) entry which is preliminary data.</text>
</comment>
<dbReference type="PANTHER" id="PTHR11081">
    <property type="entry name" value="FLAP ENDONUCLEASE FAMILY MEMBER"/>
    <property type="match status" value="1"/>
</dbReference>
<dbReference type="SUPFAM" id="SSF88723">
    <property type="entry name" value="PIN domain-like"/>
    <property type="match status" value="1"/>
</dbReference>
<keyword evidence="1" id="KW-0479">Metal-binding</keyword>
<feature type="domain" description="XPG-I" evidence="4">
    <location>
        <begin position="125"/>
        <end position="217"/>
    </location>
</feature>
<gene>
    <name evidence="5" type="ORF">SCF082_LOCUS11305</name>
</gene>
<evidence type="ECO:0000256" key="3">
    <source>
        <dbReference type="ARBA" id="ARBA00022842"/>
    </source>
</evidence>
<keyword evidence="2 5" id="KW-0540">Nuclease</keyword>
<dbReference type="InterPro" id="IPR029060">
    <property type="entry name" value="PIN-like_dom_sf"/>
</dbReference>
<dbReference type="GO" id="GO:0004519">
    <property type="term" value="F:endonuclease activity"/>
    <property type="evidence" value="ECO:0007669"/>
    <property type="project" value="UniProtKB-KW"/>
</dbReference>
<sequence length="219" mass="25140">MFRFRVHIPHSLPSTEELQSYGATPIFVFDSNRPKEAKVRHTLLKRDGEWIQRSKQSQEEHRQLKSLITQLAESRGQLEDAAGQKRNSFKLAEHYARKSIRIGAGLLQKWLGGDGRGDHEDWKVCVASRGDAEEEAAKRCGSGSFVASEDLDALIYGAPRLISYIDHLKERNHEEAAKEVERQRRRVHPYWIELEELRETLEFTQGQLVEFAILCGCSL</sequence>
<evidence type="ECO:0000313" key="6">
    <source>
        <dbReference type="Proteomes" id="UP001642464"/>
    </source>
</evidence>
<organism evidence="5 6">
    <name type="scientific">Durusdinium trenchii</name>
    <dbReference type="NCBI Taxonomy" id="1381693"/>
    <lineage>
        <taxon>Eukaryota</taxon>
        <taxon>Sar</taxon>
        <taxon>Alveolata</taxon>
        <taxon>Dinophyceae</taxon>
        <taxon>Suessiales</taxon>
        <taxon>Symbiodiniaceae</taxon>
        <taxon>Durusdinium</taxon>
    </lineage>
</organism>
<evidence type="ECO:0000256" key="2">
    <source>
        <dbReference type="ARBA" id="ARBA00022759"/>
    </source>
</evidence>
<evidence type="ECO:0000313" key="5">
    <source>
        <dbReference type="EMBL" id="CAK9011920.1"/>
    </source>
</evidence>
<evidence type="ECO:0000259" key="4">
    <source>
        <dbReference type="Pfam" id="PF00867"/>
    </source>
</evidence>